<reference evidence="3 4" key="1">
    <citation type="journal article" date="2015" name="Int. J. Syst. Evol. Microbiol.">
        <title>Streptomyces gilvifuscus sp. nov., an actinomycete that produces antibacterial compounds isolated from soil.</title>
        <authorList>
            <person name="Nguyen T.M."/>
            <person name="Kim J."/>
        </authorList>
    </citation>
    <scope>NUCLEOTIDE SEQUENCE [LARGE SCALE GENOMIC DNA]</scope>
    <source>
        <strain evidence="3 4">T113</strain>
    </source>
</reference>
<feature type="compositionally biased region" description="Basic and acidic residues" evidence="1">
    <location>
        <begin position="46"/>
        <end position="55"/>
    </location>
</feature>
<name>A0ABT5FQ04_9ACTN</name>
<keyword evidence="4" id="KW-1185">Reference proteome</keyword>
<feature type="transmembrane region" description="Helical" evidence="2">
    <location>
        <begin position="6"/>
        <end position="32"/>
    </location>
</feature>
<feature type="region of interest" description="Disordered" evidence="1">
    <location>
        <begin position="34"/>
        <end position="77"/>
    </location>
</feature>
<organism evidence="3 4">
    <name type="scientific">Streptomyces gilvifuscus</name>
    <dbReference type="NCBI Taxonomy" id="1550617"/>
    <lineage>
        <taxon>Bacteria</taxon>
        <taxon>Bacillati</taxon>
        <taxon>Actinomycetota</taxon>
        <taxon>Actinomycetes</taxon>
        <taxon>Kitasatosporales</taxon>
        <taxon>Streptomycetaceae</taxon>
        <taxon>Streptomyces</taxon>
    </lineage>
</organism>
<dbReference type="Proteomes" id="UP001221328">
    <property type="component" value="Unassembled WGS sequence"/>
</dbReference>
<comment type="caution">
    <text evidence="3">The sequence shown here is derived from an EMBL/GenBank/DDBJ whole genome shotgun (WGS) entry which is preliminary data.</text>
</comment>
<evidence type="ECO:0000313" key="3">
    <source>
        <dbReference type="EMBL" id="MDC2954614.1"/>
    </source>
</evidence>
<feature type="compositionally biased region" description="Basic and acidic residues" evidence="1">
    <location>
        <begin position="64"/>
        <end position="77"/>
    </location>
</feature>
<evidence type="ECO:0000256" key="1">
    <source>
        <dbReference type="SAM" id="MobiDB-lite"/>
    </source>
</evidence>
<sequence>MLLPDGFWISFTLIVLAGLVATVAAALLVAALTPGSTGHRPRTPRRSRDPRDPRDPGVTVVRLPRPEQQPEPHRKAG</sequence>
<evidence type="ECO:0000313" key="4">
    <source>
        <dbReference type="Proteomes" id="UP001221328"/>
    </source>
</evidence>
<protein>
    <submittedName>
        <fullName evidence="3">Uncharacterized protein</fullName>
    </submittedName>
</protein>
<keyword evidence="2" id="KW-0812">Transmembrane</keyword>
<proteinExistence type="predicted"/>
<dbReference type="EMBL" id="JAQOSK010000003">
    <property type="protein sequence ID" value="MDC2954614.1"/>
    <property type="molecule type" value="Genomic_DNA"/>
</dbReference>
<evidence type="ECO:0000256" key="2">
    <source>
        <dbReference type="SAM" id="Phobius"/>
    </source>
</evidence>
<keyword evidence="2" id="KW-0472">Membrane</keyword>
<dbReference type="RefSeq" id="WP_272174801.1">
    <property type="nucleotide sequence ID" value="NZ_JAQOSK010000003.1"/>
</dbReference>
<gene>
    <name evidence="3" type="ORF">PO587_09090</name>
</gene>
<accession>A0ABT5FQ04</accession>
<keyword evidence="2" id="KW-1133">Transmembrane helix</keyword>